<dbReference type="GO" id="GO:0008289">
    <property type="term" value="F:lipid binding"/>
    <property type="evidence" value="ECO:0007669"/>
    <property type="project" value="UniProtKB-KW"/>
</dbReference>
<keyword evidence="10" id="KW-0496">Mitochondrion</keyword>
<keyword evidence="6" id="KW-0963">Cytoplasm</keyword>
<evidence type="ECO:0000313" key="15">
    <source>
        <dbReference type="Proteomes" id="UP001460270"/>
    </source>
</evidence>
<dbReference type="AlphaFoldDB" id="A0AAW0PI65"/>
<comment type="similarity">
    <text evidence="4">Belongs to the MIEAP family.</text>
</comment>
<evidence type="ECO:0000256" key="3">
    <source>
        <dbReference type="ARBA" id="ARBA00004496"/>
    </source>
</evidence>
<evidence type="ECO:0000256" key="11">
    <source>
        <dbReference type="ARBA" id="ARBA00023136"/>
    </source>
</evidence>
<comment type="subcellular location">
    <subcellularLocation>
        <location evidence="3">Cytoplasm</location>
    </subcellularLocation>
    <subcellularLocation>
        <location evidence="2">Mitochondrion matrix</location>
    </subcellularLocation>
    <subcellularLocation>
        <location evidence="1">Mitochondrion outer membrane</location>
    </subcellularLocation>
</comment>
<evidence type="ECO:0000256" key="6">
    <source>
        <dbReference type="ARBA" id="ARBA00022490"/>
    </source>
</evidence>
<evidence type="ECO:0000256" key="5">
    <source>
        <dbReference type="ARBA" id="ARBA00019863"/>
    </source>
</evidence>
<dbReference type="GO" id="GO:0005741">
    <property type="term" value="C:mitochondrial outer membrane"/>
    <property type="evidence" value="ECO:0007669"/>
    <property type="project" value="UniProtKB-SubCell"/>
</dbReference>
<keyword evidence="9" id="KW-0446">Lipid-binding</keyword>
<evidence type="ECO:0000259" key="13">
    <source>
        <dbReference type="Pfam" id="PF16026"/>
    </source>
</evidence>
<protein>
    <recommendedName>
        <fullName evidence="5">Mitochondria-eating protein</fullName>
    </recommendedName>
    <alternativeName>
        <fullName evidence="12">Spermatogenesis-associated protein 18</fullName>
    </alternativeName>
</protein>
<keyword evidence="11" id="KW-0472">Membrane</keyword>
<feature type="domain" description="Mitochondria-eating protein C-terminal" evidence="13">
    <location>
        <begin position="9"/>
        <end position="45"/>
    </location>
</feature>
<dbReference type="GO" id="GO:0035695">
    <property type="term" value="P:mitophagy by internal vacuole formation"/>
    <property type="evidence" value="ECO:0007669"/>
    <property type="project" value="TreeGrafter"/>
</dbReference>
<dbReference type="InterPro" id="IPR031981">
    <property type="entry name" value="MIEAP_C"/>
</dbReference>
<reference evidence="15" key="1">
    <citation type="submission" date="2024-04" db="EMBL/GenBank/DDBJ databases">
        <title>Salinicola lusitanus LLJ914,a marine bacterium isolated from the Okinawa Trough.</title>
        <authorList>
            <person name="Li J."/>
        </authorList>
    </citation>
    <scope>NUCLEOTIDE SEQUENCE [LARGE SCALE GENOMIC DNA]</scope>
</reference>
<dbReference type="Proteomes" id="UP001460270">
    <property type="component" value="Unassembled WGS sequence"/>
</dbReference>
<evidence type="ECO:0000256" key="9">
    <source>
        <dbReference type="ARBA" id="ARBA00023121"/>
    </source>
</evidence>
<evidence type="ECO:0000256" key="10">
    <source>
        <dbReference type="ARBA" id="ARBA00023128"/>
    </source>
</evidence>
<proteinExistence type="inferred from homology"/>
<sequence length="130" mass="14177">MDRLLLVLEYRRSYDSEFSAPLVLYHVWPALMEGEMTLVKGEAVTAEVLCGPEAAAGAGVPARCAPDLSVHLAALPIRPDGASLLNASEPVTCDPRPLPVCCEEPKHNMIKDYCEHNKVLQHKGSIQSQQ</sequence>
<evidence type="ECO:0000256" key="4">
    <source>
        <dbReference type="ARBA" id="ARBA00008233"/>
    </source>
</evidence>
<evidence type="ECO:0000256" key="2">
    <source>
        <dbReference type="ARBA" id="ARBA00004305"/>
    </source>
</evidence>
<dbReference type="InterPro" id="IPR026169">
    <property type="entry name" value="MIEAP"/>
</dbReference>
<dbReference type="GO" id="GO:0005759">
    <property type="term" value="C:mitochondrial matrix"/>
    <property type="evidence" value="ECO:0007669"/>
    <property type="project" value="UniProtKB-SubCell"/>
</dbReference>
<gene>
    <name evidence="14" type="ORF">WMY93_010583</name>
</gene>
<keyword evidence="8" id="KW-0175">Coiled coil</keyword>
<comment type="caution">
    <text evidence="14">The sequence shown here is derived from an EMBL/GenBank/DDBJ whole genome shotgun (WGS) entry which is preliminary data.</text>
</comment>
<dbReference type="PANTHER" id="PTHR21771">
    <property type="entry name" value="MITOCHONDRIA-EATING PROTEIN-RELATED"/>
    <property type="match status" value="1"/>
</dbReference>
<dbReference type="GO" id="GO:0035694">
    <property type="term" value="P:mitochondrial protein catabolic process"/>
    <property type="evidence" value="ECO:0007669"/>
    <property type="project" value="InterPro"/>
</dbReference>
<accession>A0AAW0PI65</accession>
<evidence type="ECO:0000256" key="1">
    <source>
        <dbReference type="ARBA" id="ARBA00004294"/>
    </source>
</evidence>
<keyword evidence="15" id="KW-1185">Reference proteome</keyword>
<keyword evidence="7" id="KW-1000">Mitochondrion outer membrane</keyword>
<dbReference type="PANTHER" id="PTHR21771:SF0">
    <property type="entry name" value="MITOCHONDRIA-EATING PROTEIN"/>
    <property type="match status" value="1"/>
</dbReference>
<evidence type="ECO:0000256" key="8">
    <source>
        <dbReference type="ARBA" id="ARBA00023054"/>
    </source>
</evidence>
<dbReference type="Pfam" id="PF16026">
    <property type="entry name" value="MIEAP"/>
    <property type="match status" value="1"/>
</dbReference>
<evidence type="ECO:0000313" key="14">
    <source>
        <dbReference type="EMBL" id="KAK7919299.1"/>
    </source>
</evidence>
<evidence type="ECO:0000256" key="12">
    <source>
        <dbReference type="ARBA" id="ARBA00032687"/>
    </source>
</evidence>
<dbReference type="EMBL" id="JBBPFD010000007">
    <property type="protein sequence ID" value="KAK7919299.1"/>
    <property type="molecule type" value="Genomic_DNA"/>
</dbReference>
<evidence type="ECO:0000256" key="7">
    <source>
        <dbReference type="ARBA" id="ARBA00022787"/>
    </source>
</evidence>
<name>A0AAW0PI65_9GOBI</name>
<organism evidence="14 15">
    <name type="scientific">Mugilogobius chulae</name>
    <name type="common">yellowstripe goby</name>
    <dbReference type="NCBI Taxonomy" id="88201"/>
    <lineage>
        <taxon>Eukaryota</taxon>
        <taxon>Metazoa</taxon>
        <taxon>Chordata</taxon>
        <taxon>Craniata</taxon>
        <taxon>Vertebrata</taxon>
        <taxon>Euteleostomi</taxon>
        <taxon>Actinopterygii</taxon>
        <taxon>Neopterygii</taxon>
        <taxon>Teleostei</taxon>
        <taxon>Neoteleostei</taxon>
        <taxon>Acanthomorphata</taxon>
        <taxon>Gobiaria</taxon>
        <taxon>Gobiiformes</taxon>
        <taxon>Gobioidei</taxon>
        <taxon>Gobiidae</taxon>
        <taxon>Gobionellinae</taxon>
        <taxon>Mugilogobius</taxon>
    </lineage>
</organism>